<dbReference type="PRINTS" id="PR00301">
    <property type="entry name" value="HEATSHOCK70"/>
</dbReference>
<dbReference type="InterPro" id="IPR043129">
    <property type="entry name" value="ATPase_NBD"/>
</dbReference>
<dbReference type="InterPro" id="IPR042095">
    <property type="entry name" value="SUMF_sf"/>
</dbReference>
<reference evidence="6" key="1">
    <citation type="submission" date="2017-08" db="EMBL/GenBank/DDBJ databases">
        <authorList>
            <person name="Imhoff J.F."/>
            <person name="Rahn T."/>
            <person name="Kuenzel S."/>
            <person name="Neulinger S.C."/>
        </authorList>
    </citation>
    <scope>NUCLEOTIDE SEQUENCE</scope>
    <source>
        <strain evidence="6">DSM 11080</strain>
    </source>
</reference>
<proteinExistence type="inferred from homology"/>
<dbReference type="PANTHER" id="PTHR23150">
    <property type="entry name" value="SULFATASE MODIFYING FACTOR 1, 2"/>
    <property type="match status" value="1"/>
</dbReference>
<dbReference type="GO" id="GO:0005524">
    <property type="term" value="F:ATP binding"/>
    <property type="evidence" value="ECO:0007669"/>
    <property type="project" value="UniProtKB-KW"/>
</dbReference>
<dbReference type="InterPro" id="IPR018181">
    <property type="entry name" value="Heat_shock_70_CS"/>
</dbReference>
<dbReference type="Pfam" id="PF03781">
    <property type="entry name" value="FGE-sulfatase"/>
    <property type="match status" value="1"/>
</dbReference>
<feature type="domain" description="Sulfatase-modifying factor enzyme-like" evidence="5">
    <location>
        <begin position="502"/>
        <end position="711"/>
    </location>
</feature>
<gene>
    <name evidence="6" type="ORF">CKO40_07010</name>
</gene>
<comment type="caution">
    <text evidence="6">The sequence shown here is derived from an EMBL/GenBank/DDBJ whole genome shotgun (WGS) entry which is preliminary data.</text>
</comment>
<dbReference type="Proteomes" id="UP001296776">
    <property type="component" value="Unassembled WGS sequence"/>
</dbReference>
<dbReference type="AlphaFoldDB" id="A0AAJ0X9Z7"/>
<reference evidence="6" key="2">
    <citation type="journal article" date="2020" name="Microorganisms">
        <title>Osmotic Adaptation and Compatible Solute Biosynthesis of Phototrophic Bacteria as Revealed from Genome Analyses.</title>
        <authorList>
            <person name="Imhoff J.F."/>
            <person name="Rahn T."/>
            <person name="Kunzel S."/>
            <person name="Keller A."/>
            <person name="Neulinger S.C."/>
        </authorList>
    </citation>
    <scope>NUCLEOTIDE SEQUENCE</scope>
    <source>
        <strain evidence="6">DSM 11080</strain>
    </source>
</reference>
<protein>
    <recommendedName>
        <fullName evidence="5">Sulfatase-modifying factor enzyme-like domain-containing protein</fullName>
    </recommendedName>
</protein>
<evidence type="ECO:0000256" key="4">
    <source>
        <dbReference type="SAM" id="MobiDB-lite"/>
    </source>
</evidence>
<dbReference type="EMBL" id="NRSJ01000009">
    <property type="protein sequence ID" value="MBK1704302.1"/>
    <property type="molecule type" value="Genomic_DNA"/>
</dbReference>
<feature type="compositionally biased region" description="Low complexity" evidence="4">
    <location>
        <begin position="437"/>
        <end position="463"/>
    </location>
</feature>
<dbReference type="InterPro" id="IPR016187">
    <property type="entry name" value="CTDL_fold"/>
</dbReference>
<dbReference type="Gene3D" id="3.90.1580.10">
    <property type="entry name" value="paralog of FGE (formylglycine-generating enzyme)"/>
    <property type="match status" value="1"/>
</dbReference>
<evidence type="ECO:0000313" key="6">
    <source>
        <dbReference type="EMBL" id="MBK1704302.1"/>
    </source>
</evidence>
<dbReference type="Pfam" id="PF00012">
    <property type="entry name" value="HSP70"/>
    <property type="match status" value="1"/>
</dbReference>
<dbReference type="SUPFAM" id="SSF56436">
    <property type="entry name" value="C-type lectin-like"/>
    <property type="match status" value="1"/>
</dbReference>
<evidence type="ECO:0000256" key="3">
    <source>
        <dbReference type="ARBA" id="ARBA00022840"/>
    </source>
</evidence>
<dbReference type="InterPro" id="IPR013126">
    <property type="entry name" value="Hsp_70_fam"/>
</dbReference>
<dbReference type="Gene3D" id="3.30.420.40">
    <property type="match status" value="2"/>
</dbReference>
<evidence type="ECO:0000259" key="5">
    <source>
        <dbReference type="Pfam" id="PF03781"/>
    </source>
</evidence>
<organism evidence="6 7">
    <name type="scientific">Halochromatium glycolicum</name>
    <dbReference type="NCBI Taxonomy" id="85075"/>
    <lineage>
        <taxon>Bacteria</taxon>
        <taxon>Pseudomonadati</taxon>
        <taxon>Pseudomonadota</taxon>
        <taxon>Gammaproteobacteria</taxon>
        <taxon>Chromatiales</taxon>
        <taxon>Chromatiaceae</taxon>
        <taxon>Halochromatium</taxon>
    </lineage>
</organism>
<evidence type="ECO:0000256" key="2">
    <source>
        <dbReference type="ARBA" id="ARBA00022741"/>
    </source>
</evidence>
<comment type="similarity">
    <text evidence="1">Belongs to the heat shock protein 70 family.</text>
</comment>
<dbReference type="GO" id="GO:0120147">
    <property type="term" value="F:formylglycine-generating oxidase activity"/>
    <property type="evidence" value="ECO:0007669"/>
    <property type="project" value="TreeGrafter"/>
</dbReference>
<dbReference type="GO" id="GO:0140662">
    <property type="term" value="F:ATP-dependent protein folding chaperone"/>
    <property type="evidence" value="ECO:0007669"/>
    <property type="project" value="InterPro"/>
</dbReference>
<accession>A0AAJ0X9Z7</accession>
<dbReference type="Gene3D" id="3.90.640.10">
    <property type="entry name" value="Actin, Chain A, domain 4"/>
    <property type="match status" value="1"/>
</dbReference>
<evidence type="ECO:0000256" key="1">
    <source>
        <dbReference type="ARBA" id="ARBA00007381"/>
    </source>
</evidence>
<dbReference type="InterPro" id="IPR051043">
    <property type="entry name" value="Sulfatase_Mod_Factor_Kinase"/>
</dbReference>
<sequence length="772" mass="84020">MSTEPSLGIDFGTTTSSMAWVDPRTGEARIIKNAEGEEKTPSVVYFGDGEPVVGTPAEHMLEDDEERRRVVASVKRELVNAPTLALPGRRVKPVEVAAAVLGKLKRDAEELHFNEPVARAVITCPAAFGPLERDEIAKAARLAGFAAVELLEEPVAAALAYSRDGRGVGKYVLVYDLGGGTFDLALLREQAGGFELAMEPKGLLRCGGDDFDLALYEHCERLAEQQWGERLDGAGLDLGFLRDCRKRKENLSAHDKVLFSSLIAAGRVFKHTLTRAVFEDLIRERVEATVRLTAELVRGAEARGQAVETVVLIGGSSRIPLIQRQLAEALPVAPRKYGEMDVAVALGAAYFSERVWPTEPVDDRPAGLAQYRAAVEQVWSAQPPAASALEGLGPRAGELGLDAEQAAAIERGVMGETKEAVLARLRQEQQKRRAKQSAQGGDKASAGAGAAERSRSPRPSLPRVTDLHGEPAELVQRLQRETAAALGLEVLFRDRLQDGGEGPEMLVIPPGRFLMGSPADEAERFDNEGPQHPVTFAHPFAIGRFAVTFAEYDAFCANTGRTRPDDNGWGRGRHPVIRVSWDDALAYCDWLSAQTGRRYRLPSEAEWEYAARAGTTTAFWWGNAIDPSLANYNGNYSYAGGPTGTDRQRTLTVNTFQPNPFGLYQVHGNVWEWCQDQWHGGYQGAPSDGAARGSPDKVSTVVRRSSGGGFLQGVLREFGLASEQTVRERRVVRGGSWNYDPRNCRAAYRHNITAGACLGYVGFRVCCGVPID</sequence>
<name>A0AAJ0X9Z7_9GAMM</name>
<dbReference type="SUPFAM" id="SSF53067">
    <property type="entry name" value="Actin-like ATPase domain"/>
    <property type="match status" value="2"/>
</dbReference>
<dbReference type="PANTHER" id="PTHR23150:SF35">
    <property type="entry name" value="BLL6746 PROTEIN"/>
    <property type="match status" value="1"/>
</dbReference>
<keyword evidence="3" id="KW-0067">ATP-binding</keyword>
<feature type="region of interest" description="Disordered" evidence="4">
    <location>
        <begin position="426"/>
        <end position="466"/>
    </location>
</feature>
<dbReference type="InterPro" id="IPR005532">
    <property type="entry name" value="SUMF_dom"/>
</dbReference>
<evidence type="ECO:0000313" key="7">
    <source>
        <dbReference type="Proteomes" id="UP001296776"/>
    </source>
</evidence>
<dbReference type="PROSITE" id="PS01036">
    <property type="entry name" value="HSP70_3"/>
    <property type="match status" value="1"/>
</dbReference>
<keyword evidence="7" id="KW-1185">Reference proteome</keyword>
<dbReference type="RefSeq" id="WP_242476885.1">
    <property type="nucleotide sequence ID" value="NZ_NRSJ01000009.1"/>
</dbReference>
<keyword evidence="2" id="KW-0547">Nucleotide-binding</keyword>